<accession>A0ABS1W187</accession>
<name>A0ABS1W187_9ACTN</name>
<dbReference type="Pfam" id="PF18075">
    <property type="entry name" value="FtsX_ECD"/>
    <property type="match status" value="1"/>
</dbReference>
<keyword evidence="3" id="KW-1185">Reference proteome</keyword>
<comment type="caution">
    <text evidence="2">The sequence shown here is derived from an EMBL/GenBank/DDBJ whole genome shotgun (WGS) entry which is preliminary data.</text>
</comment>
<evidence type="ECO:0000313" key="2">
    <source>
        <dbReference type="EMBL" id="MBL7260506.1"/>
    </source>
</evidence>
<proteinExistence type="predicted"/>
<dbReference type="Proteomes" id="UP000598996">
    <property type="component" value="Unassembled WGS sequence"/>
</dbReference>
<evidence type="ECO:0000259" key="1">
    <source>
        <dbReference type="Pfam" id="PF18075"/>
    </source>
</evidence>
<feature type="domain" description="FtsX extracellular" evidence="1">
    <location>
        <begin position="42"/>
        <end position="134"/>
    </location>
</feature>
<dbReference type="PANTHER" id="PTHR47755:SF1">
    <property type="entry name" value="CELL DIVISION PROTEIN FTSX"/>
    <property type="match status" value="1"/>
</dbReference>
<dbReference type="EMBL" id="JAENHO010000014">
    <property type="protein sequence ID" value="MBL7260506.1"/>
    <property type="molecule type" value="Genomic_DNA"/>
</dbReference>
<gene>
    <name evidence="2" type="ORF">JKJ07_40055</name>
</gene>
<evidence type="ECO:0000313" key="3">
    <source>
        <dbReference type="Proteomes" id="UP000598996"/>
    </source>
</evidence>
<dbReference type="RefSeq" id="WP_202997225.1">
    <property type="nucleotide sequence ID" value="NZ_JAENHO010000014.1"/>
</dbReference>
<protein>
    <recommendedName>
        <fullName evidence="1">FtsX extracellular domain-containing protein</fullName>
    </recommendedName>
</protein>
<dbReference type="PANTHER" id="PTHR47755">
    <property type="entry name" value="CELL DIVISION PROTEIN FTSX"/>
    <property type="match status" value="1"/>
</dbReference>
<dbReference type="InterPro" id="IPR040690">
    <property type="entry name" value="FtsX_ECD"/>
</dbReference>
<organism evidence="2 3">
    <name type="scientific">Paractinoplanes lichenicola</name>
    <dbReference type="NCBI Taxonomy" id="2802976"/>
    <lineage>
        <taxon>Bacteria</taxon>
        <taxon>Bacillati</taxon>
        <taxon>Actinomycetota</taxon>
        <taxon>Actinomycetes</taxon>
        <taxon>Micromonosporales</taxon>
        <taxon>Micromonosporaceae</taxon>
        <taxon>Paractinoplanes</taxon>
    </lineage>
</organism>
<dbReference type="InterPro" id="IPR004513">
    <property type="entry name" value="FtsX"/>
</dbReference>
<dbReference type="PROSITE" id="PS51257">
    <property type="entry name" value="PROKAR_LIPOPROTEIN"/>
    <property type="match status" value="1"/>
</dbReference>
<sequence length="155" mass="17372">MRRSLIAVIAALALLGLAGCGLLKSDEDKKIEKLLEEDPVFSVFLRADVTAQQKANLESYLRGLPDVEAVRFETRAEAYQRFMDLWSDDSEFVESVSEDSLPETYRVHMKSTDAVRAVRDGADLANIKNLPGVQDTVVGCLTIDECRKLYEKNPF</sequence>
<dbReference type="Gene3D" id="3.30.70.3040">
    <property type="match status" value="1"/>
</dbReference>
<reference evidence="2 3" key="1">
    <citation type="submission" date="2021-01" db="EMBL/GenBank/DDBJ databases">
        <title>Actinoplanes sp. nov. LDG1-01 isolated from lichen.</title>
        <authorList>
            <person name="Saeng-In P."/>
            <person name="Phongsopitanun W."/>
            <person name="Kanchanasin P."/>
            <person name="Yuki M."/>
            <person name="Kudo T."/>
            <person name="Ohkuma M."/>
            <person name="Tanasupawat S."/>
        </authorList>
    </citation>
    <scope>NUCLEOTIDE SEQUENCE [LARGE SCALE GENOMIC DNA]</scope>
    <source>
        <strain evidence="2 3">LDG1-01</strain>
    </source>
</reference>